<reference evidence="2" key="1">
    <citation type="submission" date="2016-10" db="EMBL/GenBank/DDBJ databases">
        <authorList>
            <person name="Varghese N."/>
            <person name="Submissions S."/>
        </authorList>
    </citation>
    <scope>NUCLEOTIDE SEQUENCE [LARGE SCALE GENOMIC DNA]</scope>
    <source>
        <strain evidence="2">Jip14</strain>
    </source>
</reference>
<dbReference type="STRING" id="332977.SAMN05421740_10938"/>
<keyword evidence="2" id="KW-1185">Reference proteome</keyword>
<protein>
    <recommendedName>
        <fullName evidence="3">Lipocalin-like domain-containing protein</fullName>
    </recommendedName>
</protein>
<accession>A0A1H7SL34</accession>
<dbReference type="AlphaFoldDB" id="A0A1H7SL34"/>
<evidence type="ECO:0000313" key="2">
    <source>
        <dbReference type="Proteomes" id="UP000198916"/>
    </source>
</evidence>
<dbReference type="OrthoDB" id="711418at2"/>
<sequence length="125" mass="13453">MKNQMKVFGALVIASLMFVVSCDKDTDPADRDVFVGTYEGTITFNDSERTITDEDGRVTVTKVGDSYSFIFGSGIPDITGVRFEQGDDNVYVGIGEGFTGIRITASSLNIAVTNGQGTWTADCSR</sequence>
<dbReference type="RefSeq" id="WP_090607826.1">
    <property type="nucleotide sequence ID" value="NZ_FNZR01000009.1"/>
</dbReference>
<proteinExistence type="predicted"/>
<name>A0A1H7SL34_9SPHI</name>
<dbReference type="PROSITE" id="PS51257">
    <property type="entry name" value="PROKAR_LIPOPROTEIN"/>
    <property type="match status" value="1"/>
</dbReference>
<evidence type="ECO:0008006" key="3">
    <source>
        <dbReference type="Google" id="ProtNLM"/>
    </source>
</evidence>
<organism evidence="1 2">
    <name type="scientific">Parapedobacter koreensis</name>
    <dbReference type="NCBI Taxonomy" id="332977"/>
    <lineage>
        <taxon>Bacteria</taxon>
        <taxon>Pseudomonadati</taxon>
        <taxon>Bacteroidota</taxon>
        <taxon>Sphingobacteriia</taxon>
        <taxon>Sphingobacteriales</taxon>
        <taxon>Sphingobacteriaceae</taxon>
        <taxon>Parapedobacter</taxon>
    </lineage>
</organism>
<dbReference type="EMBL" id="FNZR01000009">
    <property type="protein sequence ID" value="SEL73099.1"/>
    <property type="molecule type" value="Genomic_DNA"/>
</dbReference>
<gene>
    <name evidence="1" type="ORF">SAMN05421740_10938</name>
</gene>
<evidence type="ECO:0000313" key="1">
    <source>
        <dbReference type="EMBL" id="SEL73099.1"/>
    </source>
</evidence>
<dbReference type="Proteomes" id="UP000198916">
    <property type="component" value="Unassembled WGS sequence"/>
</dbReference>